<evidence type="ECO:0000256" key="1">
    <source>
        <dbReference type="ARBA" id="ARBA00005968"/>
    </source>
</evidence>
<dbReference type="GO" id="GO:0007399">
    <property type="term" value="P:nervous system development"/>
    <property type="evidence" value="ECO:0007669"/>
    <property type="project" value="UniProtKB-ARBA"/>
</dbReference>
<accession>A0A3Q1HG32</accession>
<dbReference type="InterPro" id="IPR001102">
    <property type="entry name" value="Transglutaminase_N"/>
</dbReference>
<evidence type="ECO:0000313" key="3">
    <source>
        <dbReference type="Ensembl" id="ENSAPOP00000027500.1"/>
    </source>
</evidence>
<proteinExistence type="inferred from homology"/>
<feature type="domain" description="Transglutaminase N-terminal" evidence="2">
    <location>
        <begin position="20"/>
        <end position="77"/>
    </location>
</feature>
<protein>
    <recommendedName>
        <fullName evidence="2">Transglutaminase N-terminal domain-containing protein</fullName>
    </recommendedName>
</protein>
<dbReference type="Gene3D" id="2.60.40.10">
    <property type="entry name" value="Immunoglobulins"/>
    <property type="match status" value="1"/>
</dbReference>
<dbReference type="Proteomes" id="UP000257200">
    <property type="component" value="Unplaced"/>
</dbReference>
<reference evidence="3" key="1">
    <citation type="submission" date="2025-08" db="UniProtKB">
        <authorList>
            <consortium name="Ensembl"/>
        </authorList>
    </citation>
    <scope>IDENTIFICATION</scope>
</reference>
<comment type="similarity">
    <text evidence="1">Belongs to the transglutaminase superfamily. Transglutaminase family.</text>
</comment>
<organism evidence="3 4">
    <name type="scientific">Acanthochromis polyacanthus</name>
    <name type="common">spiny chromis</name>
    <dbReference type="NCBI Taxonomy" id="80966"/>
    <lineage>
        <taxon>Eukaryota</taxon>
        <taxon>Metazoa</taxon>
        <taxon>Chordata</taxon>
        <taxon>Craniata</taxon>
        <taxon>Vertebrata</taxon>
        <taxon>Euteleostomi</taxon>
        <taxon>Actinopterygii</taxon>
        <taxon>Neopterygii</taxon>
        <taxon>Teleostei</taxon>
        <taxon>Neoteleostei</taxon>
        <taxon>Acanthomorphata</taxon>
        <taxon>Ovalentaria</taxon>
        <taxon>Pomacentridae</taxon>
        <taxon>Acanthochromis</taxon>
    </lineage>
</organism>
<evidence type="ECO:0000313" key="4">
    <source>
        <dbReference type="Proteomes" id="UP000257200"/>
    </source>
</evidence>
<evidence type="ECO:0000259" key="2">
    <source>
        <dbReference type="Pfam" id="PF00868"/>
    </source>
</evidence>
<dbReference type="AlphaFoldDB" id="A0A3Q1HG32"/>
<dbReference type="InterPro" id="IPR013783">
    <property type="entry name" value="Ig-like_fold"/>
</dbReference>
<dbReference type="InParanoid" id="A0A3Q1HG32"/>
<keyword evidence="4" id="KW-1185">Reference proteome</keyword>
<dbReference type="Pfam" id="PF00868">
    <property type="entry name" value="Transglut_N"/>
    <property type="match status" value="1"/>
</dbReference>
<name>A0A3Q1HG32_9TELE</name>
<dbReference type="GeneTree" id="ENSGT00940000178577"/>
<dbReference type="SUPFAM" id="SSF81296">
    <property type="entry name" value="E set domains"/>
    <property type="match status" value="1"/>
</dbReference>
<sequence length="116" mass="13144">MGNFLRLKRRDAMEGNRRTQVQTHIREKWVEHHTNEVSQQRLVVRRGQNFKMTLTLTQPFNPEFQQLVLTAKTGHRSVCYSPSRCPCGGVRTVRETSGGGKVTGKASGALQPLVLR</sequence>
<reference evidence="3" key="2">
    <citation type="submission" date="2025-09" db="UniProtKB">
        <authorList>
            <consortium name="Ensembl"/>
        </authorList>
    </citation>
    <scope>IDENTIFICATION</scope>
</reference>
<dbReference type="InterPro" id="IPR014756">
    <property type="entry name" value="Ig_E-set"/>
</dbReference>
<dbReference type="Ensembl" id="ENSAPOT00000001165.1">
    <property type="protein sequence ID" value="ENSAPOP00000027500.1"/>
    <property type="gene ID" value="ENSAPOG00000011985.1"/>
</dbReference>